<dbReference type="GO" id="GO:0034274">
    <property type="term" value="C:Atg12-Atg5-Atg16 complex"/>
    <property type="evidence" value="ECO:0007669"/>
    <property type="project" value="TreeGrafter"/>
</dbReference>
<evidence type="ECO:0000313" key="8">
    <source>
        <dbReference type="Proteomes" id="UP000267096"/>
    </source>
</evidence>
<feature type="repeat" description="WD" evidence="4">
    <location>
        <begin position="244"/>
        <end position="285"/>
    </location>
</feature>
<dbReference type="PRINTS" id="PR00320">
    <property type="entry name" value="GPROTEINBRPT"/>
</dbReference>
<dbReference type="InterPro" id="IPR045160">
    <property type="entry name" value="ATG16"/>
</dbReference>
<dbReference type="EMBL" id="UYRR01031017">
    <property type="protein sequence ID" value="VDK43612.1"/>
    <property type="molecule type" value="Genomic_DNA"/>
</dbReference>
<dbReference type="GO" id="GO:0034045">
    <property type="term" value="C:phagophore assembly site membrane"/>
    <property type="evidence" value="ECO:0007669"/>
    <property type="project" value="TreeGrafter"/>
</dbReference>
<feature type="repeat" description="WD" evidence="4">
    <location>
        <begin position="510"/>
        <end position="543"/>
    </location>
</feature>
<dbReference type="InterPro" id="IPR019775">
    <property type="entry name" value="WD40_repeat_CS"/>
</dbReference>
<evidence type="ECO:0000256" key="5">
    <source>
        <dbReference type="SAM" id="Coils"/>
    </source>
</evidence>
<reference evidence="7 8" key="2">
    <citation type="submission" date="2018-11" db="EMBL/GenBank/DDBJ databases">
        <authorList>
            <consortium name="Pathogen Informatics"/>
        </authorList>
    </citation>
    <scope>NUCLEOTIDE SEQUENCE [LARGE SCALE GENOMIC DNA]</scope>
</reference>
<evidence type="ECO:0000256" key="4">
    <source>
        <dbReference type="PROSITE-ProRule" id="PRU00221"/>
    </source>
</evidence>
<keyword evidence="2 4" id="KW-0853">WD repeat</keyword>
<accession>A0A0M3JT73</accession>
<sequence length="543" mass="62358">METAGSNSDFRATILQRLQRRNLICGQFETVFNSYNELTDYVSHFARNRPFRSSPVNEETGNDAKIAELESLLTELYRKKEQNDQQLIETNNRLSELRREYEAQIILKDELLKENQILKKELKQKITLIDEITSDKLLLKDEFFALQASYSSIEEKCRHAEEERDDYIKRLKELKEKQIMFFNEQNEKENEERRRRMQSDIEAAVNNIPPTVDDKAFEIIGVTNDQAANEFIGDIIPLKCSSKFESHDGEVNDVLWFPTGQFFATGGSDRKVRLYELQSDKHEKKATLTGCNGAVMRIDFNLETHQVLAAGADFAIRIWGVDDYRSKHSLTGHGDKVSSAKFYAGGLKVVSGSHDRTIKIWDLNTRKCMISSFRSGAKTFFPGSTVLDIASNDRQCGMILSGHFDKKIRVWDTRCDEPVQLIQLGGKVTSLDISSDGVYSLCSSRDEMLSLIDLRTFQIVHIYSAEQYRTSYDYSRCVISPGMEYCAAGSADEMYEYIYDFIRKILSRNYSNCSRPVLSLSWHPKGHMLLSCDKHKTVCLWSS</sequence>
<dbReference type="GO" id="GO:0043495">
    <property type="term" value="F:protein-membrane adaptor activity"/>
    <property type="evidence" value="ECO:0007669"/>
    <property type="project" value="TreeGrafter"/>
</dbReference>
<dbReference type="Pfam" id="PF08614">
    <property type="entry name" value="ATG16"/>
    <property type="match status" value="1"/>
</dbReference>
<name>A0A0M3JT73_ANISI</name>
<dbReference type="PANTHER" id="PTHR19878:SF8">
    <property type="entry name" value="AUTOPHAGY-RELATED 16, ISOFORM F"/>
    <property type="match status" value="1"/>
</dbReference>
<dbReference type="Proteomes" id="UP000267096">
    <property type="component" value="Unassembled WGS sequence"/>
</dbReference>
<dbReference type="InterPro" id="IPR001680">
    <property type="entry name" value="WD40_rpt"/>
</dbReference>
<dbReference type="Gene3D" id="2.130.10.10">
    <property type="entry name" value="YVTN repeat-like/Quinoprotein amine dehydrogenase"/>
    <property type="match status" value="2"/>
</dbReference>
<keyword evidence="5" id="KW-0175">Coiled coil</keyword>
<evidence type="ECO:0000256" key="2">
    <source>
        <dbReference type="ARBA" id="ARBA00022574"/>
    </source>
</evidence>
<dbReference type="Pfam" id="PF00400">
    <property type="entry name" value="WD40"/>
    <property type="match status" value="5"/>
</dbReference>
<evidence type="ECO:0000313" key="7">
    <source>
        <dbReference type="EMBL" id="VDK43612.1"/>
    </source>
</evidence>
<dbReference type="WBParaSite" id="ASIM_0001121201-mRNA-1">
    <property type="protein sequence ID" value="ASIM_0001121201-mRNA-1"/>
    <property type="gene ID" value="ASIM_0001121201"/>
</dbReference>
<dbReference type="PROSITE" id="PS50082">
    <property type="entry name" value="WD_REPEATS_2"/>
    <property type="match status" value="4"/>
</dbReference>
<evidence type="ECO:0000313" key="9">
    <source>
        <dbReference type="WBParaSite" id="ASIM_0001121201-mRNA-1"/>
    </source>
</evidence>
<dbReference type="AlphaFoldDB" id="A0A0M3JT73"/>
<dbReference type="InterPro" id="IPR020472">
    <property type="entry name" value="WD40_PAC1"/>
</dbReference>
<protein>
    <submittedName>
        <fullName evidence="9">ATG16 domain-containing protein</fullName>
    </submittedName>
</protein>
<feature type="coiled-coil region" evidence="5">
    <location>
        <begin position="66"/>
        <end position="192"/>
    </location>
</feature>
<gene>
    <name evidence="7" type="ORF">ASIM_LOCUS10770</name>
</gene>
<dbReference type="InterPro" id="IPR013923">
    <property type="entry name" value="Autophagy-rel_prot_16_dom"/>
</dbReference>
<feature type="repeat" description="WD" evidence="4">
    <location>
        <begin position="330"/>
        <end position="371"/>
    </location>
</feature>
<reference evidence="9" key="1">
    <citation type="submission" date="2017-02" db="UniProtKB">
        <authorList>
            <consortium name="WormBaseParasite"/>
        </authorList>
    </citation>
    <scope>IDENTIFICATION</scope>
</reference>
<evidence type="ECO:0000256" key="3">
    <source>
        <dbReference type="ARBA" id="ARBA00022737"/>
    </source>
</evidence>
<dbReference type="InterPro" id="IPR015943">
    <property type="entry name" value="WD40/YVTN_repeat-like_dom_sf"/>
</dbReference>
<dbReference type="PROSITE" id="PS50294">
    <property type="entry name" value="WD_REPEATS_REGION"/>
    <property type="match status" value="3"/>
</dbReference>
<dbReference type="GO" id="GO:0000045">
    <property type="term" value="P:autophagosome assembly"/>
    <property type="evidence" value="ECO:0007669"/>
    <property type="project" value="InterPro"/>
</dbReference>
<feature type="repeat" description="WD" evidence="4">
    <location>
        <begin position="288"/>
        <end position="329"/>
    </location>
</feature>
<dbReference type="GO" id="GO:0000421">
    <property type="term" value="C:autophagosome membrane"/>
    <property type="evidence" value="ECO:0007669"/>
    <property type="project" value="TreeGrafter"/>
</dbReference>
<dbReference type="OrthoDB" id="6262491at2759"/>
<keyword evidence="8" id="KW-1185">Reference proteome</keyword>
<dbReference type="SUPFAM" id="SSF50978">
    <property type="entry name" value="WD40 repeat-like"/>
    <property type="match status" value="1"/>
</dbReference>
<dbReference type="CDD" id="cd00200">
    <property type="entry name" value="WD40"/>
    <property type="match status" value="1"/>
</dbReference>
<evidence type="ECO:0000259" key="6">
    <source>
        <dbReference type="Pfam" id="PF08614"/>
    </source>
</evidence>
<dbReference type="SMART" id="SM00320">
    <property type="entry name" value="WD40"/>
    <property type="match status" value="6"/>
</dbReference>
<dbReference type="InterPro" id="IPR036322">
    <property type="entry name" value="WD40_repeat_dom_sf"/>
</dbReference>
<organism evidence="9">
    <name type="scientific">Anisakis simplex</name>
    <name type="common">Herring worm</name>
    <dbReference type="NCBI Taxonomy" id="6269"/>
    <lineage>
        <taxon>Eukaryota</taxon>
        <taxon>Metazoa</taxon>
        <taxon>Ecdysozoa</taxon>
        <taxon>Nematoda</taxon>
        <taxon>Chromadorea</taxon>
        <taxon>Rhabditida</taxon>
        <taxon>Spirurina</taxon>
        <taxon>Ascaridomorpha</taxon>
        <taxon>Ascaridoidea</taxon>
        <taxon>Anisakidae</taxon>
        <taxon>Anisakis</taxon>
        <taxon>Anisakis simplex complex</taxon>
    </lineage>
</organism>
<dbReference type="PANTHER" id="PTHR19878">
    <property type="entry name" value="AUTOPHAGY PROTEIN 16-LIKE"/>
    <property type="match status" value="1"/>
</dbReference>
<proteinExistence type="inferred from homology"/>
<feature type="domain" description="Autophagy-related protein 16" evidence="6">
    <location>
        <begin position="14"/>
        <end position="175"/>
    </location>
</feature>
<comment type="similarity">
    <text evidence="1">Belongs to the WD repeat ATG16 family.</text>
</comment>
<dbReference type="PROSITE" id="PS00678">
    <property type="entry name" value="WD_REPEATS_1"/>
    <property type="match status" value="1"/>
</dbReference>
<keyword evidence="3" id="KW-0677">Repeat</keyword>
<evidence type="ECO:0000256" key="1">
    <source>
        <dbReference type="ARBA" id="ARBA00009271"/>
    </source>
</evidence>